<dbReference type="GO" id="GO:0030643">
    <property type="term" value="P:intracellular phosphate ion homeostasis"/>
    <property type="evidence" value="ECO:0007669"/>
    <property type="project" value="InterPro"/>
</dbReference>
<name>A0A0F9IGQ0_9ZZZZ</name>
<organism evidence="2">
    <name type="scientific">marine sediment metagenome</name>
    <dbReference type="NCBI Taxonomy" id="412755"/>
    <lineage>
        <taxon>unclassified sequences</taxon>
        <taxon>metagenomes</taxon>
        <taxon>ecological metagenomes</taxon>
    </lineage>
</organism>
<comment type="caution">
    <text evidence="2">The sequence shown here is derived from an EMBL/GenBank/DDBJ whole genome shotgun (WGS) entry which is preliminary data.</text>
</comment>
<dbReference type="EMBL" id="LAZR01019328">
    <property type="protein sequence ID" value="KKL92945.1"/>
    <property type="molecule type" value="Genomic_DNA"/>
</dbReference>
<dbReference type="PANTHER" id="PTHR42930:SF3">
    <property type="entry name" value="PHOSPHATE-SPECIFIC TRANSPORT SYSTEM ACCESSORY PROTEIN PHOU"/>
    <property type="match status" value="1"/>
</dbReference>
<dbReference type="Pfam" id="PF01895">
    <property type="entry name" value="PhoU"/>
    <property type="match status" value="2"/>
</dbReference>
<dbReference type="SUPFAM" id="SSF109755">
    <property type="entry name" value="PhoU-like"/>
    <property type="match status" value="1"/>
</dbReference>
<sequence>MFKNLLGFGKGKDFITEVIEEFNGMLNDTQTIFVSSYGHLFNPINEPGLGDRIYEIDRRVNEAQKKIRKRIAEHLTCQPTVDTMVCLILMSLVKDAERVGDLAKNIYESKNYFDGHVDKATYDKYFGDIDKHILEHFNRTRDAFIDSDEEKAAGAWDVHKKIREMCDNALDAVANSDMPVKHAVAFSLMTRYYKRISAHLTNIATSVVVPLEKLDYFECDAASDE</sequence>
<feature type="domain" description="PhoU" evidence="1">
    <location>
        <begin position="49"/>
        <end position="108"/>
    </location>
</feature>
<dbReference type="GO" id="GO:0045936">
    <property type="term" value="P:negative regulation of phosphate metabolic process"/>
    <property type="evidence" value="ECO:0007669"/>
    <property type="project" value="InterPro"/>
</dbReference>
<dbReference type="Gene3D" id="1.20.58.220">
    <property type="entry name" value="Phosphate transport system protein phou homolog 2, domain 2"/>
    <property type="match status" value="1"/>
</dbReference>
<reference evidence="2" key="1">
    <citation type="journal article" date="2015" name="Nature">
        <title>Complex archaea that bridge the gap between prokaryotes and eukaryotes.</title>
        <authorList>
            <person name="Spang A."/>
            <person name="Saw J.H."/>
            <person name="Jorgensen S.L."/>
            <person name="Zaremba-Niedzwiedzka K."/>
            <person name="Martijn J."/>
            <person name="Lind A.E."/>
            <person name="van Eijk R."/>
            <person name="Schleper C."/>
            <person name="Guy L."/>
            <person name="Ettema T.J."/>
        </authorList>
    </citation>
    <scope>NUCLEOTIDE SEQUENCE</scope>
</reference>
<gene>
    <name evidence="2" type="ORF">LCGC14_1879620</name>
</gene>
<proteinExistence type="predicted"/>
<dbReference type="PANTHER" id="PTHR42930">
    <property type="entry name" value="PHOSPHATE-SPECIFIC TRANSPORT SYSTEM ACCESSORY PROTEIN PHOU"/>
    <property type="match status" value="1"/>
</dbReference>
<dbReference type="InterPro" id="IPR026022">
    <property type="entry name" value="PhoU_dom"/>
</dbReference>
<accession>A0A0F9IGQ0</accession>
<protein>
    <recommendedName>
        <fullName evidence="1">PhoU domain-containing protein</fullName>
    </recommendedName>
</protein>
<dbReference type="AlphaFoldDB" id="A0A0F9IGQ0"/>
<dbReference type="InterPro" id="IPR028366">
    <property type="entry name" value="PhoU"/>
</dbReference>
<evidence type="ECO:0000259" key="1">
    <source>
        <dbReference type="Pfam" id="PF01895"/>
    </source>
</evidence>
<feature type="domain" description="PhoU" evidence="1">
    <location>
        <begin position="132"/>
        <end position="206"/>
    </location>
</feature>
<dbReference type="InterPro" id="IPR038078">
    <property type="entry name" value="PhoU-like_sf"/>
</dbReference>
<evidence type="ECO:0000313" key="2">
    <source>
        <dbReference type="EMBL" id="KKL92945.1"/>
    </source>
</evidence>